<reference evidence="4" key="2">
    <citation type="submission" date="2025-09" db="UniProtKB">
        <authorList>
            <consortium name="Ensembl"/>
        </authorList>
    </citation>
    <scope>IDENTIFICATION</scope>
</reference>
<dbReference type="Gene3D" id="1.20.1280.50">
    <property type="match status" value="1"/>
</dbReference>
<evidence type="ECO:0000256" key="2">
    <source>
        <dbReference type="ARBA" id="ARBA00022737"/>
    </source>
</evidence>
<dbReference type="AlphaFoldDB" id="A0A3B3TG85"/>
<dbReference type="Ensembl" id="ENSPKIT00000022458.1">
    <property type="protein sequence ID" value="ENSPKIP00000041423.1"/>
    <property type="gene ID" value="ENSPKIG00000017983.1"/>
</dbReference>
<dbReference type="OrthoDB" id="63265at2759"/>
<dbReference type="Pfam" id="PF00400">
    <property type="entry name" value="WD40"/>
    <property type="match status" value="1"/>
</dbReference>
<dbReference type="STRING" id="1676925.ENSPKIP00000041423"/>
<name>A0A3B3TG85_9TELE</name>
<accession>A0A3B3TG85</accession>
<sequence length="476" mass="52857">MDSDLSDLTLDCLIHVFSLLTDNDLINASGVCKRWYEAAETPWLWRQMCLHRWSFCNISRCSSENGKRSWKSYYLQRSSLEHKMKTGRSCTDYTCKSLRGHTGRVVGLAYLQENRHDSDNWERPSIVCSASSDGTVRAWNVQQGVQLWSSPVQSPLSGVVTDPQREAVFTWDTTGVIKAWDGCTGQEVAAFPTAASKCKLLPFSADDQSALFVGTSSGAVCMLAVPSLSLVWRQVLFQAFNIDILISSPDKKWILAASTEGADCHPQVFCSRSLRCVTEDDPPLGQSVPVSCCLAAVFLASEPPRVAVLHSDAFGYQTDKTLSVFEITIKKSKYKQEVEVQQVESFPLGLTNWHTDVHLQARGAATFVVAAGNHLRVYTLKGALLATFEDHTEPIASFCVDSFRVVTASRDLSLRVLTWKKERDAGLSLESRFHLLGGSHTRAWGFTHVICDYKSIVASVEARDEKDVLKAYSFNA</sequence>
<keyword evidence="2" id="KW-0677">Repeat</keyword>
<keyword evidence="5" id="KW-1185">Reference proteome</keyword>
<protein>
    <submittedName>
        <fullName evidence="4">Si:ch73-142c19.1</fullName>
    </submittedName>
</protein>
<dbReference type="InterPro" id="IPR001680">
    <property type="entry name" value="WD40_rpt"/>
</dbReference>
<dbReference type="Pfam" id="PF12937">
    <property type="entry name" value="F-box-like"/>
    <property type="match status" value="1"/>
</dbReference>
<dbReference type="InterPro" id="IPR001810">
    <property type="entry name" value="F-box_dom"/>
</dbReference>
<evidence type="ECO:0000313" key="5">
    <source>
        <dbReference type="Proteomes" id="UP000261540"/>
    </source>
</evidence>
<dbReference type="SUPFAM" id="SSF50978">
    <property type="entry name" value="WD40 repeat-like"/>
    <property type="match status" value="1"/>
</dbReference>
<dbReference type="SUPFAM" id="SSF81383">
    <property type="entry name" value="F-box domain"/>
    <property type="match status" value="1"/>
</dbReference>
<reference evidence="4" key="1">
    <citation type="submission" date="2025-08" db="UniProtKB">
        <authorList>
            <consortium name="Ensembl"/>
        </authorList>
    </citation>
    <scope>IDENTIFICATION</scope>
</reference>
<dbReference type="InterPro" id="IPR053299">
    <property type="entry name" value="ASTRA_WD_repeat"/>
</dbReference>
<dbReference type="SMART" id="SM00320">
    <property type="entry name" value="WD40"/>
    <property type="match status" value="3"/>
</dbReference>
<evidence type="ECO:0000259" key="3">
    <source>
        <dbReference type="PROSITE" id="PS50181"/>
    </source>
</evidence>
<proteinExistence type="predicted"/>
<dbReference type="PROSITE" id="PS00678">
    <property type="entry name" value="WD_REPEATS_1"/>
    <property type="match status" value="1"/>
</dbReference>
<dbReference type="PANTHER" id="PTHR44156">
    <property type="entry name" value="SUPERNUMERARY LIMBS, ISOFORM B-RELATED"/>
    <property type="match status" value="1"/>
</dbReference>
<dbReference type="Gene3D" id="2.130.10.10">
    <property type="entry name" value="YVTN repeat-like/Quinoprotein amine dehydrogenase"/>
    <property type="match status" value="2"/>
</dbReference>
<dbReference type="InterPro" id="IPR036047">
    <property type="entry name" value="F-box-like_dom_sf"/>
</dbReference>
<dbReference type="CTD" id="285231"/>
<keyword evidence="1" id="KW-0853">WD repeat</keyword>
<organism evidence="4 5">
    <name type="scientific">Paramormyrops kingsleyae</name>
    <dbReference type="NCBI Taxonomy" id="1676925"/>
    <lineage>
        <taxon>Eukaryota</taxon>
        <taxon>Metazoa</taxon>
        <taxon>Chordata</taxon>
        <taxon>Craniata</taxon>
        <taxon>Vertebrata</taxon>
        <taxon>Euteleostomi</taxon>
        <taxon>Actinopterygii</taxon>
        <taxon>Neopterygii</taxon>
        <taxon>Teleostei</taxon>
        <taxon>Osteoglossocephala</taxon>
        <taxon>Osteoglossomorpha</taxon>
        <taxon>Osteoglossiformes</taxon>
        <taxon>Mormyridae</taxon>
        <taxon>Paramormyrops</taxon>
    </lineage>
</organism>
<dbReference type="PROSITE" id="PS50181">
    <property type="entry name" value="FBOX"/>
    <property type="match status" value="1"/>
</dbReference>
<dbReference type="KEGG" id="pki:111840298"/>
<dbReference type="Proteomes" id="UP000261540">
    <property type="component" value="Unplaced"/>
</dbReference>
<dbReference type="GeneTree" id="ENSGT00940000162955"/>
<dbReference type="InterPro" id="IPR015943">
    <property type="entry name" value="WD40/YVTN_repeat-like_dom_sf"/>
</dbReference>
<dbReference type="InterPro" id="IPR019775">
    <property type="entry name" value="WD40_repeat_CS"/>
</dbReference>
<feature type="domain" description="F-box" evidence="3">
    <location>
        <begin position="2"/>
        <end position="48"/>
    </location>
</feature>
<evidence type="ECO:0000313" key="4">
    <source>
        <dbReference type="Ensembl" id="ENSPKIP00000041423.1"/>
    </source>
</evidence>
<evidence type="ECO:0000256" key="1">
    <source>
        <dbReference type="ARBA" id="ARBA00022574"/>
    </source>
</evidence>
<dbReference type="InterPro" id="IPR036322">
    <property type="entry name" value="WD40_repeat_dom_sf"/>
</dbReference>